<evidence type="ECO:0000256" key="2">
    <source>
        <dbReference type="ARBA" id="ARBA00023125"/>
    </source>
</evidence>
<keyword evidence="6" id="KW-1185">Reference proteome</keyword>
<dbReference type="SMART" id="SM00342">
    <property type="entry name" value="HTH_ARAC"/>
    <property type="match status" value="1"/>
</dbReference>
<dbReference type="Proteomes" id="UP000185728">
    <property type="component" value="Unassembled WGS sequence"/>
</dbReference>
<dbReference type="PANTHER" id="PTHR46796">
    <property type="entry name" value="HTH-TYPE TRANSCRIPTIONAL ACTIVATOR RHAS-RELATED"/>
    <property type="match status" value="1"/>
</dbReference>
<evidence type="ECO:0000313" key="5">
    <source>
        <dbReference type="EMBL" id="SIS68576.1"/>
    </source>
</evidence>
<evidence type="ECO:0000313" key="6">
    <source>
        <dbReference type="Proteomes" id="UP000185728"/>
    </source>
</evidence>
<keyword evidence="3" id="KW-0804">Transcription</keyword>
<dbReference type="Pfam" id="PF20240">
    <property type="entry name" value="DUF6597"/>
    <property type="match status" value="1"/>
</dbReference>
<keyword evidence="1" id="KW-0805">Transcription regulation</keyword>
<dbReference type="Pfam" id="PF12833">
    <property type="entry name" value="HTH_18"/>
    <property type="match status" value="1"/>
</dbReference>
<accession>A0ABY1KRB6</accession>
<name>A0ABY1KRB6_9FLAO</name>
<dbReference type="EMBL" id="FTOB01000003">
    <property type="protein sequence ID" value="SIS68576.1"/>
    <property type="molecule type" value="Genomic_DNA"/>
</dbReference>
<dbReference type="InterPro" id="IPR018060">
    <property type="entry name" value="HTH_AraC"/>
</dbReference>
<sequence length="278" mass="32348">MATREFITKAPSKLLEPYVYFYFQQKISGDRQKNPHLYRQTSLPTGCVFLGFNFNGSLVCDFRDQVGLIDYPVFITGQQDCMYAMEMPQDSDLFGVVLKPTTACRLTKIPINELRNFAIEANYHLDKSLKDLHGKMMGSDINSRVLLFEQWLGSQVLKQRQDPVFTDWAVEEIINRKGIIHTNTLAQTLKVSERHLQRAFKERIGLRPHQYATIVKINHIVNDFNRTKAPLIDLLCQYEYYDKSHFRKQFRAITHTTLSSYMGFQNEAAQSFLKQIAF</sequence>
<comment type="caution">
    <text evidence="5">The sequence shown here is derived from an EMBL/GenBank/DDBJ whole genome shotgun (WGS) entry which is preliminary data.</text>
</comment>
<feature type="domain" description="HTH araC/xylS-type" evidence="4">
    <location>
        <begin position="170"/>
        <end position="264"/>
    </location>
</feature>
<evidence type="ECO:0000256" key="1">
    <source>
        <dbReference type="ARBA" id="ARBA00023015"/>
    </source>
</evidence>
<dbReference type="PROSITE" id="PS01124">
    <property type="entry name" value="HTH_ARAC_FAMILY_2"/>
    <property type="match status" value="1"/>
</dbReference>
<dbReference type="RefSeq" id="WP_076455153.1">
    <property type="nucleotide sequence ID" value="NZ_FTOB01000003.1"/>
</dbReference>
<protein>
    <submittedName>
        <fullName evidence="5">Helix-turn-helix domain-containing protein</fullName>
    </submittedName>
</protein>
<dbReference type="PANTHER" id="PTHR46796:SF13">
    <property type="entry name" value="HTH-TYPE TRANSCRIPTIONAL ACTIVATOR RHAS"/>
    <property type="match status" value="1"/>
</dbReference>
<dbReference type="InterPro" id="IPR046532">
    <property type="entry name" value="DUF6597"/>
</dbReference>
<dbReference type="Gene3D" id="1.10.10.60">
    <property type="entry name" value="Homeodomain-like"/>
    <property type="match status" value="1"/>
</dbReference>
<dbReference type="InterPro" id="IPR050204">
    <property type="entry name" value="AraC_XylS_family_regulators"/>
</dbReference>
<proteinExistence type="predicted"/>
<reference evidence="5 6" key="1">
    <citation type="submission" date="2017-01" db="EMBL/GenBank/DDBJ databases">
        <authorList>
            <person name="Varghese N."/>
            <person name="Submissions S."/>
        </authorList>
    </citation>
    <scope>NUCLEOTIDE SEQUENCE [LARGE SCALE GENOMIC DNA]</scope>
    <source>
        <strain evidence="5 6">DSM 2061</strain>
    </source>
</reference>
<keyword evidence="2" id="KW-0238">DNA-binding</keyword>
<gene>
    <name evidence="5" type="ORF">SAMN05421766_103376</name>
</gene>
<organism evidence="5 6">
    <name type="scientific">Zobellia uliginosa</name>
    <dbReference type="NCBI Taxonomy" id="143224"/>
    <lineage>
        <taxon>Bacteria</taxon>
        <taxon>Pseudomonadati</taxon>
        <taxon>Bacteroidota</taxon>
        <taxon>Flavobacteriia</taxon>
        <taxon>Flavobacteriales</taxon>
        <taxon>Flavobacteriaceae</taxon>
        <taxon>Zobellia</taxon>
    </lineage>
</organism>
<evidence type="ECO:0000259" key="4">
    <source>
        <dbReference type="PROSITE" id="PS01124"/>
    </source>
</evidence>
<evidence type="ECO:0000256" key="3">
    <source>
        <dbReference type="ARBA" id="ARBA00023163"/>
    </source>
</evidence>